<reference evidence="6 7" key="1">
    <citation type="submission" date="2021-07" db="EMBL/GenBank/DDBJ databases">
        <authorList>
            <person name="So Y."/>
        </authorList>
    </citation>
    <scope>NUCLEOTIDE SEQUENCE [LARGE SCALE GENOMIC DNA]</scope>
    <source>
        <strain evidence="6 7">HJA6</strain>
    </source>
</reference>
<evidence type="ECO:0000256" key="2">
    <source>
        <dbReference type="ARBA" id="ARBA00022679"/>
    </source>
</evidence>
<evidence type="ECO:0000256" key="3">
    <source>
        <dbReference type="ARBA" id="ARBA00022737"/>
    </source>
</evidence>
<dbReference type="Pfam" id="PF14602">
    <property type="entry name" value="Hexapep_2"/>
    <property type="match status" value="1"/>
</dbReference>
<dbReference type="InterPro" id="IPR020019">
    <property type="entry name" value="AcTrfase_PglD-like"/>
</dbReference>
<name>A0ABS7A5K0_9PROT</name>
<evidence type="ECO:0000313" key="7">
    <source>
        <dbReference type="Proteomes" id="UP001196565"/>
    </source>
</evidence>
<dbReference type="InterPro" id="IPR011004">
    <property type="entry name" value="Trimer_LpxA-like_sf"/>
</dbReference>
<dbReference type="InterPro" id="IPR041561">
    <property type="entry name" value="PglD_N"/>
</dbReference>
<comment type="caution">
    <text evidence="6">The sequence shown here is derived from an EMBL/GenBank/DDBJ whole genome shotgun (WGS) entry which is preliminary data.</text>
</comment>
<proteinExistence type="inferred from homology"/>
<dbReference type="CDD" id="cd03360">
    <property type="entry name" value="LbH_AT_putative"/>
    <property type="match status" value="1"/>
</dbReference>
<dbReference type="InterPro" id="IPR050179">
    <property type="entry name" value="Trans_hexapeptide_repeat"/>
</dbReference>
<comment type="similarity">
    <text evidence="1">Belongs to the transferase hexapeptide repeat family.</text>
</comment>
<evidence type="ECO:0000256" key="4">
    <source>
        <dbReference type="ARBA" id="ARBA00023315"/>
    </source>
</evidence>
<dbReference type="Proteomes" id="UP001196565">
    <property type="component" value="Unassembled WGS sequence"/>
</dbReference>
<protein>
    <submittedName>
        <fullName evidence="6">NeuD/PglB/VioB family sugar acetyltransferase</fullName>
    </submittedName>
</protein>
<dbReference type="PROSITE" id="PS00101">
    <property type="entry name" value="HEXAPEP_TRANSFERASES"/>
    <property type="match status" value="1"/>
</dbReference>
<gene>
    <name evidence="6" type="ORF">KPL78_06840</name>
</gene>
<keyword evidence="2" id="KW-0808">Transferase</keyword>
<evidence type="ECO:0000313" key="6">
    <source>
        <dbReference type="EMBL" id="MBW6397555.1"/>
    </source>
</evidence>
<keyword evidence="7" id="KW-1185">Reference proteome</keyword>
<keyword evidence="4" id="KW-0012">Acyltransferase</keyword>
<dbReference type="RefSeq" id="WP_219762159.1">
    <property type="nucleotide sequence ID" value="NZ_JAHYBZ010000002.1"/>
</dbReference>
<dbReference type="InterPro" id="IPR001451">
    <property type="entry name" value="Hexapep"/>
</dbReference>
<dbReference type="Gene3D" id="2.160.10.10">
    <property type="entry name" value="Hexapeptide repeat proteins"/>
    <property type="match status" value="2"/>
</dbReference>
<dbReference type="EMBL" id="JAHYBZ010000002">
    <property type="protein sequence ID" value="MBW6397555.1"/>
    <property type="molecule type" value="Genomic_DNA"/>
</dbReference>
<dbReference type="PANTHER" id="PTHR43300:SF7">
    <property type="entry name" value="UDP-N-ACETYLBACILLOSAMINE N-ACETYLTRANSFERASE"/>
    <property type="match status" value="1"/>
</dbReference>
<sequence>MTADIRRIAILGASGNALDILDIIDALGCWEVAGVFDDKAARGSVFADLPVLGRLEEAAAAAAPGGPLDGAAFVNAIASERTHRRKADIIASTGLDEDRFATLVHPAAAVSRRAVLGRGVCIGPGCAVSANVTIGAHAWMGGHVVIGHDATIGSGATLAPAVTIAGGVRVGALAYVGSGAVLRPGITIGDGALIGMGAVVLADVPPEAVMVGNPARHLDRR</sequence>
<accession>A0ABS7A5K0</accession>
<dbReference type="Pfam" id="PF17836">
    <property type="entry name" value="PglD_N"/>
    <property type="match status" value="1"/>
</dbReference>
<dbReference type="PANTHER" id="PTHR43300">
    <property type="entry name" value="ACETYLTRANSFERASE"/>
    <property type="match status" value="1"/>
</dbReference>
<feature type="domain" description="PglD N-terminal" evidence="5">
    <location>
        <begin position="7"/>
        <end position="64"/>
    </location>
</feature>
<dbReference type="Gene3D" id="3.40.50.20">
    <property type="match status" value="1"/>
</dbReference>
<dbReference type="SUPFAM" id="SSF51161">
    <property type="entry name" value="Trimeric LpxA-like enzymes"/>
    <property type="match status" value="1"/>
</dbReference>
<dbReference type="NCBIfam" id="TIGR03570">
    <property type="entry name" value="NeuD_NnaD"/>
    <property type="match status" value="1"/>
</dbReference>
<dbReference type="InterPro" id="IPR018357">
    <property type="entry name" value="Hexapep_transf_CS"/>
</dbReference>
<evidence type="ECO:0000259" key="5">
    <source>
        <dbReference type="Pfam" id="PF17836"/>
    </source>
</evidence>
<keyword evidence="3" id="KW-0677">Repeat</keyword>
<organism evidence="6 7">
    <name type="scientific">Roseomonas alba</name>
    <dbReference type="NCBI Taxonomy" id="2846776"/>
    <lineage>
        <taxon>Bacteria</taxon>
        <taxon>Pseudomonadati</taxon>
        <taxon>Pseudomonadota</taxon>
        <taxon>Alphaproteobacteria</taxon>
        <taxon>Acetobacterales</taxon>
        <taxon>Roseomonadaceae</taxon>
        <taxon>Roseomonas</taxon>
    </lineage>
</organism>
<evidence type="ECO:0000256" key="1">
    <source>
        <dbReference type="ARBA" id="ARBA00007274"/>
    </source>
</evidence>